<keyword evidence="2" id="KW-1185">Reference proteome</keyword>
<reference evidence="1 2" key="1">
    <citation type="submission" date="2017-11" db="EMBL/GenBank/DDBJ databases">
        <title>Genome sequencing of a diverse group of Pseudomonas species.</title>
        <authorList>
            <person name="Loper J."/>
        </authorList>
    </citation>
    <scope>NUCLEOTIDE SEQUENCE [LARGE SCALE GENOMIC DNA]</scope>
    <source>
        <strain evidence="1 2">LMG 25716</strain>
    </source>
</reference>
<accession>A0ABX4Q416</accession>
<dbReference type="RefSeq" id="WP_146166081.1">
    <property type="nucleotide sequence ID" value="NZ_PHHE01000001.1"/>
</dbReference>
<comment type="caution">
    <text evidence="1">The sequence shown here is derived from an EMBL/GenBank/DDBJ whole genome shotgun (WGS) entry which is preliminary data.</text>
</comment>
<dbReference type="EMBL" id="PHHE01000001">
    <property type="protein sequence ID" value="PKA71522.1"/>
    <property type="molecule type" value="Genomic_DNA"/>
</dbReference>
<proteinExistence type="predicted"/>
<gene>
    <name evidence="1" type="ORF">ATI02_4505</name>
</gene>
<name>A0ABX4Q416_9PSED</name>
<protein>
    <submittedName>
        <fullName evidence="1">Uncharacterized protein</fullName>
    </submittedName>
</protein>
<dbReference type="Proteomes" id="UP000232455">
    <property type="component" value="Unassembled WGS sequence"/>
</dbReference>
<evidence type="ECO:0000313" key="2">
    <source>
        <dbReference type="Proteomes" id="UP000232455"/>
    </source>
</evidence>
<sequence length="213" mass="24067">MTKSRGIKRPTWVWTEAQIGLMTEKFAFTVNKNLALEIGCTVPQLTRKALSLGLKKSGISMLTGRALSPVHRESIKRGLLKAHEEGRLKLPPEATIHAMREGAKRPEVVAKRAALASKRMKGRPQRMDGLSAAAEHNARSKTYTVLTPSRVTLTFKNLSNFVRENSHLFADDDVKWRPPESHPWCRAQRGLYSLFKETKPVEQWKGWRAVSKT</sequence>
<organism evidence="1 2">
    <name type="scientific">Pseudomonas baetica</name>
    <dbReference type="NCBI Taxonomy" id="674054"/>
    <lineage>
        <taxon>Bacteria</taxon>
        <taxon>Pseudomonadati</taxon>
        <taxon>Pseudomonadota</taxon>
        <taxon>Gammaproteobacteria</taxon>
        <taxon>Pseudomonadales</taxon>
        <taxon>Pseudomonadaceae</taxon>
        <taxon>Pseudomonas</taxon>
    </lineage>
</organism>
<evidence type="ECO:0000313" key="1">
    <source>
        <dbReference type="EMBL" id="PKA71522.1"/>
    </source>
</evidence>